<reference evidence="1" key="1">
    <citation type="submission" date="2019-12" db="EMBL/GenBank/DDBJ databases">
        <title>An insight into the sialome of adult female Ixodes ricinus ticks feeding for 6 days.</title>
        <authorList>
            <person name="Perner J."/>
            <person name="Ribeiro J.M.C."/>
        </authorList>
    </citation>
    <scope>NUCLEOTIDE SEQUENCE</scope>
    <source>
        <strain evidence="1">Semi-engorged</strain>
        <tissue evidence="1">Salivary glands</tissue>
    </source>
</reference>
<accession>A0A6B0UHF3</accession>
<protein>
    <submittedName>
        <fullName evidence="1">Putative secreted protein</fullName>
    </submittedName>
</protein>
<sequence length="101" mass="11233">MPQQLLQPHIFLATVEAQQFLSLVVTCGHWHTCQVSRITREIPEFLPVCTVLLLIQKSPGKSHLPPLPVFPHLSQGFFAIATDSCNDSEAQLHLTSMSSEI</sequence>
<dbReference type="AlphaFoldDB" id="A0A6B0UHF3"/>
<organism evidence="1">
    <name type="scientific">Ixodes ricinus</name>
    <name type="common">Common tick</name>
    <name type="synonym">Acarus ricinus</name>
    <dbReference type="NCBI Taxonomy" id="34613"/>
    <lineage>
        <taxon>Eukaryota</taxon>
        <taxon>Metazoa</taxon>
        <taxon>Ecdysozoa</taxon>
        <taxon>Arthropoda</taxon>
        <taxon>Chelicerata</taxon>
        <taxon>Arachnida</taxon>
        <taxon>Acari</taxon>
        <taxon>Parasitiformes</taxon>
        <taxon>Ixodida</taxon>
        <taxon>Ixodoidea</taxon>
        <taxon>Ixodidae</taxon>
        <taxon>Ixodinae</taxon>
        <taxon>Ixodes</taxon>
    </lineage>
</organism>
<evidence type="ECO:0000313" key="1">
    <source>
        <dbReference type="EMBL" id="MXU88396.1"/>
    </source>
</evidence>
<name>A0A6B0UHF3_IXORI</name>
<proteinExistence type="predicted"/>
<dbReference type="EMBL" id="GIFC01006313">
    <property type="protein sequence ID" value="MXU88396.1"/>
    <property type="molecule type" value="Transcribed_RNA"/>
</dbReference>